<evidence type="ECO:0000256" key="2">
    <source>
        <dbReference type="SAM" id="SignalP"/>
    </source>
</evidence>
<dbReference type="PANTHER" id="PTHR11474:SF116">
    <property type="entry name" value="TYROSINASE"/>
    <property type="match status" value="1"/>
</dbReference>
<accession>A0AAD9W9Y6</accession>
<name>A0AAD9W9Y6_9HELO</name>
<dbReference type="GO" id="GO:0046872">
    <property type="term" value="F:metal ion binding"/>
    <property type="evidence" value="ECO:0007669"/>
    <property type="project" value="UniProtKB-KW"/>
</dbReference>
<feature type="domain" description="Tyrosinase copper-binding" evidence="3">
    <location>
        <begin position="318"/>
        <end position="329"/>
    </location>
</feature>
<dbReference type="PANTHER" id="PTHR11474">
    <property type="entry name" value="TYROSINASE FAMILY MEMBER"/>
    <property type="match status" value="1"/>
</dbReference>
<evidence type="ECO:0000313" key="4">
    <source>
        <dbReference type="EMBL" id="KAK2623625.1"/>
    </source>
</evidence>
<protein>
    <recommendedName>
        <fullName evidence="3">Tyrosinase copper-binding domain-containing protein</fullName>
    </recommendedName>
</protein>
<keyword evidence="1" id="KW-0479">Metal-binding</keyword>
<dbReference type="InterPro" id="IPR008922">
    <property type="entry name" value="Di-copper_centre_dom_sf"/>
</dbReference>
<dbReference type="PROSITE" id="PS00498">
    <property type="entry name" value="TYROSINASE_2"/>
    <property type="match status" value="1"/>
</dbReference>
<organism evidence="4 5">
    <name type="scientific">Diplocarpon rosae</name>
    <dbReference type="NCBI Taxonomy" id="946125"/>
    <lineage>
        <taxon>Eukaryota</taxon>
        <taxon>Fungi</taxon>
        <taxon>Dikarya</taxon>
        <taxon>Ascomycota</taxon>
        <taxon>Pezizomycotina</taxon>
        <taxon>Leotiomycetes</taxon>
        <taxon>Helotiales</taxon>
        <taxon>Drepanopezizaceae</taxon>
        <taxon>Diplocarpon</taxon>
    </lineage>
</organism>
<dbReference type="AlphaFoldDB" id="A0AAD9W9Y6"/>
<feature type="chain" id="PRO_5041978307" description="Tyrosinase copper-binding domain-containing protein" evidence="2">
    <location>
        <begin position="21"/>
        <end position="401"/>
    </location>
</feature>
<dbReference type="GO" id="GO:0016491">
    <property type="term" value="F:oxidoreductase activity"/>
    <property type="evidence" value="ECO:0007669"/>
    <property type="project" value="InterPro"/>
</dbReference>
<evidence type="ECO:0000259" key="3">
    <source>
        <dbReference type="PROSITE" id="PS00498"/>
    </source>
</evidence>
<dbReference type="InterPro" id="IPR002227">
    <property type="entry name" value="Tyrosinase_Cu-bd"/>
</dbReference>
<dbReference type="Gene3D" id="1.10.1280.10">
    <property type="entry name" value="Di-copper center containing domain from catechol oxidase"/>
    <property type="match status" value="1"/>
</dbReference>
<comment type="caution">
    <text evidence="4">The sequence shown here is derived from an EMBL/GenBank/DDBJ whole genome shotgun (WGS) entry which is preliminary data.</text>
</comment>
<dbReference type="InterPro" id="IPR050316">
    <property type="entry name" value="Tyrosinase/Hemocyanin"/>
</dbReference>
<keyword evidence="2" id="KW-0732">Signal</keyword>
<reference evidence="4" key="1">
    <citation type="submission" date="2023-06" db="EMBL/GenBank/DDBJ databases">
        <title>Draft genome of Marssonina rosae.</title>
        <authorList>
            <person name="Cheng Q."/>
        </authorList>
    </citation>
    <scope>NUCLEOTIDE SEQUENCE</scope>
    <source>
        <strain evidence="4">R4</strain>
    </source>
</reference>
<dbReference type="SUPFAM" id="SSF48056">
    <property type="entry name" value="Di-copper centre-containing domain"/>
    <property type="match status" value="1"/>
</dbReference>
<feature type="signal peptide" evidence="2">
    <location>
        <begin position="1"/>
        <end position="20"/>
    </location>
</feature>
<dbReference type="EMBL" id="JAUBYV010000012">
    <property type="protein sequence ID" value="KAK2623625.1"/>
    <property type="molecule type" value="Genomic_DNA"/>
</dbReference>
<keyword evidence="5" id="KW-1185">Reference proteome</keyword>
<evidence type="ECO:0000313" key="5">
    <source>
        <dbReference type="Proteomes" id="UP001285354"/>
    </source>
</evidence>
<dbReference type="Pfam" id="PF00264">
    <property type="entry name" value="Tyrosinase"/>
    <property type="match status" value="1"/>
</dbReference>
<proteinExistence type="predicted"/>
<evidence type="ECO:0000256" key="1">
    <source>
        <dbReference type="ARBA" id="ARBA00022723"/>
    </source>
</evidence>
<dbReference type="Proteomes" id="UP001285354">
    <property type="component" value="Unassembled WGS sequence"/>
</dbReference>
<dbReference type="PRINTS" id="PR00092">
    <property type="entry name" value="TYROSINASE"/>
</dbReference>
<gene>
    <name evidence="4" type="ORF">QTJ16_006806</name>
</gene>
<sequence length="401" mass="43270">MRLHLIAGVGLLLLTGAAVSHPAMESDAAARATLDHLASIATRNLHQILHSASRSSPRASTSWWLMWDAKRGVLSSEERIAYTNAVLCFQNKTTLTPAELVPGARSRFDDFVATHMNQTNSVHYTGTFLAWHRYFIWAYEQALRDECGYAGTQPYWDWSKFSNATTSGPVFDGSATSMSGNGIYVAGRGEVVLTLPGYDDIRLPPGNGGGCVLAGPFKDMTVNLGPVALALNNGSFASNGDGFAYNPRCLQRDIGHAVNDRYGNATSFARLLSDSQDIETFQTTLQGIPGSGEIGVHGGGHWTIAGDPGGDTFTAPGDPAFYLLHAMIDRTWWIWQMQDPENRLNAISGTSTFLNTPKSADTTLETVIDLGFAGNDVYAPTAMSDLMSTTAGPFCYTYDSL</sequence>